<evidence type="ECO:0000313" key="1">
    <source>
        <dbReference type="EMBL" id="EAQ80607.1"/>
    </source>
</evidence>
<name>A3ZSE7_9BACT</name>
<reference evidence="1 2" key="1">
    <citation type="submission" date="2006-02" db="EMBL/GenBank/DDBJ databases">
        <authorList>
            <person name="Amann R."/>
            <person name="Ferriera S."/>
            <person name="Johnson J."/>
            <person name="Kravitz S."/>
            <person name="Halpern A."/>
            <person name="Remington K."/>
            <person name="Beeson K."/>
            <person name="Tran B."/>
            <person name="Rogers Y.-H."/>
            <person name="Friedman R."/>
            <person name="Venter J.C."/>
        </authorList>
    </citation>
    <scope>NUCLEOTIDE SEQUENCE [LARGE SCALE GENOMIC DNA]</scope>
    <source>
        <strain evidence="1 2">DSM 3645</strain>
    </source>
</reference>
<dbReference type="OrthoDB" id="458497at2"/>
<dbReference type="RefSeq" id="WP_002650840.1">
    <property type="nucleotide sequence ID" value="NZ_CH672376.1"/>
</dbReference>
<dbReference type="Proteomes" id="UP000004358">
    <property type="component" value="Unassembled WGS sequence"/>
</dbReference>
<dbReference type="eggNOG" id="ENOG503366U">
    <property type="taxonomic scope" value="Bacteria"/>
</dbReference>
<evidence type="ECO:0000313" key="2">
    <source>
        <dbReference type="Proteomes" id="UP000004358"/>
    </source>
</evidence>
<protein>
    <submittedName>
        <fullName evidence="1">Uncharacterized protein</fullName>
    </submittedName>
</protein>
<gene>
    <name evidence="1" type="ORF">DSM3645_14715</name>
</gene>
<accession>A3ZSE7</accession>
<dbReference type="EMBL" id="AANZ01000008">
    <property type="protein sequence ID" value="EAQ80607.1"/>
    <property type="molecule type" value="Genomic_DNA"/>
</dbReference>
<comment type="caution">
    <text evidence="1">The sequence shown here is derived from an EMBL/GenBank/DDBJ whole genome shotgun (WGS) entry which is preliminary data.</text>
</comment>
<dbReference type="AlphaFoldDB" id="A3ZSE7"/>
<proteinExistence type="predicted"/>
<sequence length="273" mass="31109">MINEPSPLDQWLKGQDEYVSFVELADEVIDLTKGVLVVIEKRRPVHETLDIGKSVFPTAWSCVRQYLDQVEKTLGSIKTKLEPSDVKKLADAKLDVPPPWSFPLYYMSIRKEGVNDPGVEELSKKLVAAHGEFAKIILNPDEKLVYVGQKAKGSRFRGGHAAITKLTHPKYDGWEKWVYEARVTVQTKNGKRLPLEWLQDRAEAKLLLRCVEHQMIYQFKPELNDQGVKTILGKWQANVGIANYCEDSSFLHGSFLFWGTNVPEDFIPKIDVI</sequence>
<organism evidence="1 2">
    <name type="scientific">Blastopirellula marina DSM 3645</name>
    <dbReference type="NCBI Taxonomy" id="314230"/>
    <lineage>
        <taxon>Bacteria</taxon>
        <taxon>Pseudomonadati</taxon>
        <taxon>Planctomycetota</taxon>
        <taxon>Planctomycetia</taxon>
        <taxon>Pirellulales</taxon>
        <taxon>Pirellulaceae</taxon>
        <taxon>Blastopirellula</taxon>
    </lineage>
</organism>
<dbReference type="HOGENOM" id="CLU_1018052_0_0_0"/>